<dbReference type="InterPro" id="IPR050682">
    <property type="entry name" value="ModA/WtpA"/>
</dbReference>
<evidence type="ECO:0000256" key="3">
    <source>
        <dbReference type="ARBA" id="ARBA00022729"/>
    </source>
</evidence>
<evidence type="ECO:0000313" key="6">
    <source>
        <dbReference type="Proteomes" id="UP001317705"/>
    </source>
</evidence>
<dbReference type="PANTHER" id="PTHR30632">
    <property type="entry name" value="MOLYBDATE-BINDING PERIPLASMIC PROTEIN"/>
    <property type="match status" value="1"/>
</dbReference>
<dbReference type="EMBL" id="AP027151">
    <property type="protein sequence ID" value="BDV44366.1"/>
    <property type="molecule type" value="Genomic_DNA"/>
</dbReference>
<evidence type="ECO:0000256" key="4">
    <source>
        <dbReference type="SAM" id="SignalP"/>
    </source>
</evidence>
<keyword evidence="6" id="KW-1185">Reference proteome</keyword>
<feature type="signal peptide" evidence="4">
    <location>
        <begin position="1"/>
        <end position="26"/>
    </location>
</feature>
<feature type="chain" id="PRO_5045429919" evidence="4">
    <location>
        <begin position="27"/>
        <end position="252"/>
    </location>
</feature>
<comment type="similarity">
    <text evidence="1">Belongs to the bacterial solute-binding protein ModA family.</text>
</comment>
<dbReference type="Pfam" id="PF13531">
    <property type="entry name" value="SBP_bac_11"/>
    <property type="match status" value="1"/>
</dbReference>
<keyword evidence="3 4" id="KW-0732">Signal</keyword>
<name>A0ABN6VYL3_9BACT</name>
<evidence type="ECO:0000256" key="2">
    <source>
        <dbReference type="ARBA" id="ARBA00022723"/>
    </source>
</evidence>
<dbReference type="NCBIfam" id="TIGR01256">
    <property type="entry name" value="modA"/>
    <property type="match status" value="1"/>
</dbReference>
<protein>
    <submittedName>
        <fullName evidence="5">Molybdate ABC transporter substrate-binding protein</fullName>
    </submittedName>
</protein>
<keyword evidence="2" id="KW-0479">Metal-binding</keyword>
<dbReference type="Proteomes" id="UP001317705">
    <property type="component" value="Chromosome"/>
</dbReference>
<reference evidence="5 6" key="1">
    <citation type="submission" date="2022-12" db="EMBL/GenBank/DDBJ databases">
        <title>Polyphasic characterization of Geotalea uranireducens NIT-SL11 newly isolated from a complex of sewage sludge and microbially reduced graphene oxide.</title>
        <authorList>
            <person name="Xie L."/>
            <person name="Yoshida N."/>
            <person name="Meng L."/>
        </authorList>
    </citation>
    <scope>NUCLEOTIDE SEQUENCE [LARGE SCALE GENOMIC DNA]</scope>
    <source>
        <strain evidence="5 6">NIT-SL11</strain>
    </source>
</reference>
<proteinExistence type="inferred from homology"/>
<dbReference type="InterPro" id="IPR005950">
    <property type="entry name" value="ModA"/>
</dbReference>
<evidence type="ECO:0000313" key="5">
    <source>
        <dbReference type="EMBL" id="BDV44366.1"/>
    </source>
</evidence>
<dbReference type="RefSeq" id="WP_282000470.1">
    <property type="nucleotide sequence ID" value="NZ_AP027151.1"/>
</dbReference>
<sequence>MTIRRKTMQLALAMLITLLGASVALAGEIKLSVAASLREVVVELADSFARQHPGVTILRNFGGSGALAKQIENGAPADIFISANEEWMEYLKKRHLLDDQSIGTFAYNTLVFAGTGARKASGMEDLVKLERIAIGSPKSVPAGQYAMEAMRRAGVAAQLQSKLVMARDVREAMLYAERGEVDGAFVYRTDAQLLGKQARILFSVPQTLYERVTYPLALTAAGARNADARAFLEYLRSAGAKGVLAKYGFALK</sequence>
<dbReference type="PIRSF" id="PIRSF004846">
    <property type="entry name" value="ModA"/>
    <property type="match status" value="1"/>
</dbReference>
<gene>
    <name evidence="5" type="primary">modA</name>
    <name evidence="5" type="ORF">GURASL_32890</name>
</gene>
<dbReference type="PANTHER" id="PTHR30632:SF0">
    <property type="entry name" value="SULFATE-BINDING PROTEIN"/>
    <property type="match status" value="1"/>
</dbReference>
<dbReference type="Gene3D" id="3.40.190.10">
    <property type="entry name" value="Periplasmic binding protein-like II"/>
    <property type="match status" value="2"/>
</dbReference>
<organism evidence="5 6">
    <name type="scientific">Geotalea uraniireducens</name>
    <dbReference type="NCBI Taxonomy" id="351604"/>
    <lineage>
        <taxon>Bacteria</taxon>
        <taxon>Pseudomonadati</taxon>
        <taxon>Thermodesulfobacteriota</taxon>
        <taxon>Desulfuromonadia</taxon>
        <taxon>Geobacterales</taxon>
        <taxon>Geobacteraceae</taxon>
        <taxon>Geotalea</taxon>
    </lineage>
</organism>
<evidence type="ECO:0000256" key="1">
    <source>
        <dbReference type="ARBA" id="ARBA00009175"/>
    </source>
</evidence>
<dbReference type="SUPFAM" id="SSF53850">
    <property type="entry name" value="Periplasmic binding protein-like II"/>
    <property type="match status" value="1"/>
</dbReference>
<accession>A0ABN6VYL3</accession>
<dbReference type="CDD" id="cd00993">
    <property type="entry name" value="PBP2_ModA_like"/>
    <property type="match status" value="1"/>
</dbReference>